<comment type="caution">
    <text evidence="2">The sequence shown here is derived from an EMBL/GenBank/DDBJ whole genome shotgun (WGS) entry which is preliminary data.</text>
</comment>
<accession>A0A448X1Q7</accession>
<keyword evidence="1" id="KW-0472">Membrane</keyword>
<protein>
    <submittedName>
        <fullName evidence="2">Uncharacterized protein</fullName>
    </submittedName>
</protein>
<sequence length="290" mass="31044">MKTASDAASCPCEEDTLSNELGTLWQEGNCKLESRLPSRWQHLVDCITQDNLHQGHFEGFEPTRLGLQIVSSEVWLTTNREDLDYRKAAILTLSRTDSAHIRHSLAGTCDSNLAVSVLPQSNKVHQPSWAPASLLKESADMSVWTIPNLSPATESRACLGLVTCGAFYRRTITAFCCLNDRGTEASGQLEGSLGGPSAGATGLPAPAPDWRRAEMAERLLPSGLSATKEVWLAWLVTVLMTLLAVSVVKAAVFGLTEGDLASLAGAGMSVLVGSGLVTYQVYSARLEGPE</sequence>
<reference evidence="2" key="1">
    <citation type="submission" date="2018-11" db="EMBL/GenBank/DDBJ databases">
        <authorList>
            <consortium name="Pathogen Informatics"/>
        </authorList>
    </citation>
    <scope>NUCLEOTIDE SEQUENCE</scope>
</reference>
<feature type="transmembrane region" description="Helical" evidence="1">
    <location>
        <begin position="260"/>
        <end position="282"/>
    </location>
</feature>
<evidence type="ECO:0000313" key="2">
    <source>
        <dbReference type="EMBL" id="VEL25638.1"/>
    </source>
</evidence>
<proteinExistence type="predicted"/>
<keyword evidence="1" id="KW-0812">Transmembrane</keyword>
<dbReference type="Proteomes" id="UP000784294">
    <property type="component" value="Unassembled WGS sequence"/>
</dbReference>
<dbReference type="EMBL" id="CAAALY010075307">
    <property type="protein sequence ID" value="VEL25638.1"/>
    <property type="molecule type" value="Genomic_DNA"/>
</dbReference>
<gene>
    <name evidence="2" type="ORF">PXEA_LOCUS19078</name>
</gene>
<keyword evidence="3" id="KW-1185">Reference proteome</keyword>
<name>A0A448X1Q7_9PLAT</name>
<evidence type="ECO:0000256" key="1">
    <source>
        <dbReference type="SAM" id="Phobius"/>
    </source>
</evidence>
<evidence type="ECO:0000313" key="3">
    <source>
        <dbReference type="Proteomes" id="UP000784294"/>
    </source>
</evidence>
<feature type="transmembrane region" description="Helical" evidence="1">
    <location>
        <begin position="231"/>
        <end position="253"/>
    </location>
</feature>
<keyword evidence="1" id="KW-1133">Transmembrane helix</keyword>
<dbReference type="AlphaFoldDB" id="A0A448X1Q7"/>
<organism evidence="2 3">
    <name type="scientific">Protopolystoma xenopodis</name>
    <dbReference type="NCBI Taxonomy" id="117903"/>
    <lineage>
        <taxon>Eukaryota</taxon>
        <taxon>Metazoa</taxon>
        <taxon>Spiralia</taxon>
        <taxon>Lophotrochozoa</taxon>
        <taxon>Platyhelminthes</taxon>
        <taxon>Monogenea</taxon>
        <taxon>Polyopisthocotylea</taxon>
        <taxon>Polystomatidea</taxon>
        <taxon>Polystomatidae</taxon>
        <taxon>Protopolystoma</taxon>
    </lineage>
</organism>